<keyword evidence="3 6" id="KW-0812">Transmembrane</keyword>
<feature type="transmembrane region" description="Helical" evidence="6">
    <location>
        <begin position="34"/>
        <end position="53"/>
    </location>
</feature>
<evidence type="ECO:0000313" key="9">
    <source>
        <dbReference type="Proteomes" id="UP000664857"/>
    </source>
</evidence>
<dbReference type="InterPro" id="IPR007267">
    <property type="entry name" value="GtrA_DPMS_TM"/>
</dbReference>
<keyword evidence="4 6" id="KW-1133">Transmembrane helix</keyword>
<dbReference type="Pfam" id="PF04138">
    <property type="entry name" value="GtrA_DPMS_TM"/>
    <property type="match status" value="1"/>
</dbReference>
<comment type="subcellular location">
    <subcellularLocation>
        <location evidence="1">Membrane</location>
        <topology evidence="1">Multi-pass membrane protein</topology>
    </subcellularLocation>
</comment>
<feature type="transmembrane region" description="Helical" evidence="6">
    <location>
        <begin position="131"/>
        <end position="153"/>
    </location>
</feature>
<evidence type="ECO:0000256" key="4">
    <source>
        <dbReference type="ARBA" id="ARBA00022989"/>
    </source>
</evidence>
<evidence type="ECO:0000256" key="5">
    <source>
        <dbReference type="ARBA" id="ARBA00023136"/>
    </source>
</evidence>
<evidence type="ECO:0000256" key="3">
    <source>
        <dbReference type="ARBA" id="ARBA00022692"/>
    </source>
</evidence>
<comment type="caution">
    <text evidence="8">The sequence shown here is derived from an EMBL/GenBank/DDBJ whole genome shotgun (WGS) entry which is preliminary data.</text>
</comment>
<feature type="domain" description="GtrA/DPMS transmembrane" evidence="7">
    <location>
        <begin position="10"/>
        <end position="159"/>
    </location>
</feature>
<keyword evidence="9" id="KW-1185">Reference proteome</keyword>
<name>A0ABS3HNY7_9ENTE</name>
<proteinExistence type="inferred from homology"/>
<evidence type="ECO:0000313" key="8">
    <source>
        <dbReference type="EMBL" id="MBO0475453.1"/>
    </source>
</evidence>
<evidence type="ECO:0000256" key="6">
    <source>
        <dbReference type="SAM" id="Phobius"/>
    </source>
</evidence>
<organism evidence="8 9">
    <name type="scientific">Candidatus Vagococcus giribetii</name>
    <dbReference type="NCBI Taxonomy" id="2230876"/>
    <lineage>
        <taxon>Bacteria</taxon>
        <taxon>Bacillati</taxon>
        <taxon>Bacillota</taxon>
        <taxon>Bacilli</taxon>
        <taxon>Lactobacillales</taxon>
        <taxon>Enterococcaceae</taxon>
        <taxon>Vagococcus</taxon>
    </lineage>
</organism>
<reference evidence="8 9" key="1">
    <citation type="submission" date="2021-03" db="EMBL/GenBank/DDBJ databases">
        <title>Enterococcal diversity collection.</title>
        <authorList>
            <person name="Gilmore M.S."/>
            <person name="Schwartzman J."/>
            <person name="Van Tyne D."/>
            <person name="Martin M."/>
            <person name="Earl A.M."/>
            <person name="Manson A.L."/>
            <person name="Straub T."/>
            <person name="Salamzade R."/>
            <person name="Saavedra J."/>
            <person name="Lebreton F."/>
            <person name="Prichula J."/>
            <person name="Schaufler K."/>
            <person name="Gaca A."/>
            <person name="Sgardioli B."/>
            <person name="Wagenaar J."/>
            <person name="Strong T."/>
        </authorList>
    </citation>
    <scope>NUCLEOTIDE SEQUENCE [LARGE SCALE GENOMIC DNA]</scope>
    <source>
        <strain evidence="8 9">DIV0080</strain>
    </source>
</reference>
<keyword evidence="5 6" id="KW-0472">Membrane</keyword>
<feature type="transmembrane region" description="Helical" evidence="6">
    <location>
        <begin position="7"/>
        <end position="28"/>
    </location>
</feature>
<dbReference type="Proteomes" id="UP000664857">
    <property type="component" value="Unassembled WGS sequence"/>
</dbReference>
<protein>
    <submittedName>
        <fullName evidence="8">GtrA family protein</fullName>
    </submittedName>
</protein>
<feature type="transmembrane region" description="Helical" evidence="6">
    <location>
        <begin position="73"/>
        <end position="95"/>
    </location>
</feature>
<evidence type="ECO:0000256" key="2">
    <source>
        <dbReference type="ARBA" id="ARBA00009399"/>
    </source>
</evidence>
<dbReference type="PANTHER" id="PTHR38459:SF5">
    <property type="entry name" value="CELL WALL TEICHOIC ACID GLYCOSYLATION PROTEIN GTCA"/>
    <property type="match status" value="1"/>
</dbReference>
<accession>A0ABS3HNY7</accession>
<dbReference type="RefSeq" id="WP_206964038.1">
    <property type="nucleotide sequence ID" value="NZ_JAFLVX010000002.1"/>
</dbReference>
<sequence>MIQKKELLLYSLAGTTGTVIYFFTRFYFRTLTTNVLLPVLIGQIVAIVFAFFANKYVVFQNKGVGFKKSCHQFLEFCVGRLFVFLIDIGIARFFVAKYSDFWINVMRLREINYQQALFTQPLLQKFIGNPYLLNEFIFTLLSQVIGVVINYVVSKKIVFNRKQEDSAEMLYY</sequence>
<evidence type="ECO:0000256" key="1">
    <source>
        <dbReference type="ARBA" id="ARBA00004141"/>
    </source>
</evidence>
<dbReference type="InterPro" id="IPR051401">
    <property type="entry name" value="GtrA_CellWall_Glycosyl"/>
</dbReference>
<comment type="similarity">
    <text evidence="2">Belongs to the GtrA family.</text>
</comment>
<gene>
    <name evidence="8" type="ORF">DOK76_00135</name>
</gene>
<dbReference type="PANTHER" id="PTHR38459">
    <property type="entry name" value="PROPHAGE BACTOPRENOL-LINKED GLUCOSE TRANSLOCASE HOMOLOG"/>
    <property type="match status" value="1"/>
</dbReference>
<evidence type="ECO:0000259" key="7">
    <source>
        <dbReference type="Pfam" id="PF04138"/>
    </source>
</evidence>
<dbReference type="EMBL" id="JAFLVX010000002">
    <property type="protein sequence ID" value="MBO0475453.1"/>
    <property type="molecule type" value="Genomic_DNA"/>
</dbReference>